<feature type="region of interest" description="Disordered" evidence="7">
    <location>
        <begin position="436"/>
        <end position="459"/>
    </location>
</feature>
<dbReference type="OrthoDB" id="63267at2759"/>
<evidence type="ECO:0008006" key="12">
    <source>
        <dbReference type="Google" id="ProtNLM"/>
    </source>
</evidence>
<evidence type="ECO:0000313" key="10">
    <source>
        <dbReference type="EMBL" id="TNV79189.1"/>
    </source>
</evidence>
<dbReference type="AlphaFoldDB" id="A0A8J8T1Y1"/>
<evidence type="ECO:0000313" key="11">
    <source>
        <dbReference type="Proteomes" id="UP000785679"/>
    </source>
</evidence>
<dbReference type="InterPro" id="IPR000961">
    <property type="entry name" value="AGC-kinase_C"/>
</dbReference>
<dbReference type="InterPro" id="IPR017892">
    <property type="entry name" value="Pkinase_C"/>
</dbReference>
<feature type="domain" description="AGC-kinase C-terminal" evidence="9">
    <location>
        <begin position="366"/>
        <end position="443"/>
    </location>
</feature>
<dbReference type="Pfam" id="PF00433">
    <property type="entry name" value="Pkinase_C"/>
    <property type="match status" value="1"/>
</dbReference>
<dbReference type="PANTHER" id="PTHR24351">
    <property type="entry name" value="RIBOSOMAL PROTEIN S6 KINASE"/>
    <property type="match status" value="1"/>
</dbReference>
<name>A0A8J8T1Y1_HALGN</name>
<feature type="region of interest" description="Disordered" evidence="7">
    <location>
        <begin position="21"/>
        <end position="60"/>
    </location>
</feature>
<keyword evidence="3" id="KW-0808">Transferase</keyword>
<proteinExistence type="predicted"/>
<dbReference type="SMART" id="SM00220">
    <property type="entry name" value="S_TKc"/>
    <property type="match status" value="1"/>
</dbReference>
<evidence type="ECO:0000256" key="5">
    <source>
        <dbReference type="ARBA" id="ARBA00022777"/>
    </source>
</evidence>
<evidence type="ECO:0000256" key="6">
    <source>
        <dbReference type="ARBA" id="ARBA00022840"/>
    </source>
</evidence>
<evidence type="ECO:0000259" key="9">
    <source>
        <dbReference type="PROSITE" id="PS51285"/>
    </source>
</evidence>
<gene>
    <name evidence="10" type="ORF">FGO68_gene10800</name>
</gene>
<organism evidence="10 11">
    <name type="scientific">Halteria grandinella</name>
    <dbReference type="NCBI Taxonomy" id="5974"/>
    <lineage>
        <taxon>Eukaryota</taxon>
        <taxon>Sar</taxon>
        <taxon>Alveolata</taxon>
        <taxon>Ciliophora</taxon>
        <taxon>Intramacronucleata</taxon>
        <taxon>Spirotrichea</taxon>
        <taxon>Stichotrichia</taxon>
        <taxon>Sporadotrichida</taxon>
        <taxon>Halteriidae</taxon>
        <taxon>Halteria</taxon>
    </lineage>
</organism>
<dbReference type="EMBL" id="RRYP01009248">
    <property type="protein sequence ID" value="TNV79189.1"/>
    <property type="molecule type" value="Genomic_DNA"/>
</dbReference>
<accession>A0A8J8T1Y1</accession>
<dbReference type="SUPFAM" id="SSF56112">
    <property type="entry name" value="Protein kinase-like (PK-like)"/>
    <property type="match status" value="1"/>
</dbReference>
<evidence type="ECO:0000256" key="3">
    <source>
        <dbReference type="ARBA" id="ARBA00022679"/>
    </source>
</evidence>
<evidence type="ECO:0000256" key="1">
    <source>
        <dbReference type="ARBA" id="ARBA00022527"/>
    </source>
</evidence>
<reference evidence="10" key="1">
    <citation type="submission" date="2019-06" db="EMBL/GenBank/DDBJ databases">
        <authorList>
            <person name="Zheng W."/>
        </authorList>
    </citation>
    <scope>NUCLEOTIDE SEQUENCE</scope>
    <source>
        <strain evidence="10">QDHG01</strain>
    </source>
</reference>
<sequence length="459" mass="52538">MRVLAYLKNIIMGQCASCLDTTNQGDSGRGPKRKKGRKNSIMGGINVSHSPAHNSNRRSKKVKRIGKDDFKIHKVIGKGSYGKVYLVERLEDEAILASTVHQIDLSHLSSMSGLQTIQQANLPQLKQPSGKFFAMKCMKKSTLYQTDQVDTVRSERDILAQMDHPFTVKLYYAFQTATKLYLIMEFVNGGELFYHLKREQRFSEDRVRFYAAECVLAIEHLHGLGIIYRDLKPENILLDSEGHIKITDFGLSKTGQIKEGSETYSFCGTPEYLAPEIIAGTGHTKSVDWWSLGLLIFEMVCGFHPFKIKNKSHYEKFKIIQDTSQEVQIPHYVSPQMKSLLQGLLQKDSINRLTVDKIKTHEFFSSITDWDVVQRRELTPPYIPTVSSDTDISNIDRYFTRELPEETPEESLKLKALGKEREIKDAKFEGFSFNNEKEQDKLRQTTDTRTQIGIDLSYQ</sequence>
<dbReference type="Pfam" id="PF00069">
    <property type="entry name" value="Pkinase"/>
    <property type="match status" value="1"/>
</dbReference>
<evidence type="ECO:0000256" key="4">
    <source>
        <dbReference type="ARBA" id="ARBA00022741"/>
    </source>
</evidence>
<keyword evidence="4" id="KW-0547">Nucleotide-binding</keyword>
<dbReference type="Gene3D" id="3.30.200.20">
    <property type="entry name" value="Phosphorylase Kinase, domain 1"/>
    <property type="match status" value="2"/>
</dbReference>
<dbReference type="SMART" id="SM00133">
    <property type="entry name" value="S_TK_X"/>
    <property type="match status" value="1"/>
</dbReference>
<dbReference type="InterPro" id="IPR045270">
    <property type="entry name" value="STKc_AGC"/>
</dbReference>
<dbReference type="PROSITE" id="PS51285">
    <property type="entry name" value="AGC_KINASE_CTER"/>
    <property type="match status" value="1"/>
</dbReference>
<dbReference type="Proteomes" id="UP000785679">
    <property type="component" value="Unassembled WGS sequence"/>
</dbReference>
<keyword evidence="6" id="KW-0067">ATP-binding</keyword>
<feature type="compositionally biased region" description="Basic and acidic residues" evidence="7">
    <location>
        <begin position="436"/>
        <end position="446"/>
    </location>
</feature>
<keyword evidence="11" id="KW-1185">Reference proteome</keyword>
<evidence type="ECO:0000256" key="2">
    <source>
        <dbReference type="ARBA" id="ARBA00022553"/>
    </source>
</evidence>
<dbReference type="InterPro" id="IPR008271">
    <property type="entry name" value="Ser/Thr_kinase_AS"/>
</dbReference>
<dbReference type="CDD" id="cd05123">
    <property type="entry name" value="STKc_AGC"/>
    <property type="match status" value="1"/>
</dbReference>
<keyword evidence="2" id="KW-0597">Phosphoprotein</keyword>
<keyword evidence="5" id="KW-0418">Kinase</keyword>
<comment type="caution">
    <text evidence="10">The sequence shown here is derived from an EMBL/GenBank/DDBJ whole genome shotgun (WGS) entry which is preliminary data.</text>
</comment>
<dbReference type="FunFam" id="1.10.510.10:FF:000008">
    <property type="entry name" value="Non-specific serine/threonine protein kinase"/>
    <property type="match status" value="1"/>
</dbReference>
<feature type="domain" description="Protein kinase" evidence="8">
    <location>
        <begin position="70"/>
        <end position="364"/>
    </location>
</feature>
<dbReference type="PROSITE" id="PS00108">
    <property type="entry name" value="PROTEIN_KINASE_ST"/>
    <property type="match status" value="1"/>
</dbReference>
<evidence type="ECO:0000259" key="8">
    <source>
        <dbReference type="PROSITE" id="PS50011"/>
    </source>
</evidence>
<dbReference type="Gene3D" id="1.10.510.10">
    <property type="entry name" value="Transferase(Phosphotransferase) domain 1"/>
    <property type="match status" value="1"/>
</dbReference>
<protein>
    <recommendedName>
        <fullName evidence="12">Non-specific serine/threonine protein kinase</fullName>
    </recommendedName>
</protein>
<dbReference type="GO" id="GO:0005524">
    <property type="term" value="F:ATP binding"/>
    <property type="evidence" value="ECO:0007669"/>
    <property type="project" value="UniProtKB-KW"/>
</dbReference>
<evidence type="ECO:0000256" key="7">
    <source>
        <dbReference type="SAM" id="MobiDB-lite"/>
    </source>
</evidence>
<dbReference type="PROSITE" id="PS50011">
    <property type="entry name" value="PROTEIN_KINASE_DOM"/>
    <property type="match status" value="1"/>
</dbReference>
<dbReference type="InterPro" id="IPR000719">
    <property type="entry name" value="Prot_kinase_dom"/>
</dbReference>
<dbReference type="GO" id="GO:0004674">
    <property type="term" value="F:protein serine/threonine kinase activity"/>
    <property type="evidence" value="ECO:0007669"/>
    <property type="project" value="UniProtKB-KW"/>
</dbReference>
<keyword evidence="1" id="KW-0723">Serine/threonine-protein kinase</keyword>
<dbReference type="InterPro" id="IPR011009">
    <property type="entry name" value="Kinase-like_dom_sf"/>
</dbReference>